<evidence type="ECO:0000256" key="3">
    <source>
        <dbReference type="SAM" id="Phobius"/>
    </source>
</evidence>
<protein>
    <recommendedName>
        <fullName evidence="4">RING-type domain-containing protein</fullName>
    </recommendedName>
</protein>
<evidence type="ECO:0000256" key="1">
    <source>
        <dbReference type="PROSITE-ProRule" id="PRU00175"/>
    </source>
</evidence>
<dbReference type="Proteomes" id="UP001497516">
    <property type="component" value="Chromosome 7"/>
</dbReference>
<sequence>MSTHNPNQLATPPPSPLPTPPPYSQSHDKQLFIVSGLALLVIISSICMICITGRTSNNNHRHQNNAADAPTRHDCGRYDDKEQIITTTVTVTAEEEEEECAVCLEGMKEGDECGVVKRCEHMYHKPCIDRWLLHSDRCPLCRLHIWTAPHPHHHRLIHPATTPQLHVV</sequence>
<dbReference type="Gene3D" id="3.30.40.10">
    <property type="entry name" value="Zinc/RING finger domain, C3HC4 (zinc finger)"/>
    <property type="match status" value="1"/>
</dbReference>
<reference evidence="5 6" key="1">
    <citation type="submission" date="2024-04" db="EMBL/GenBank/DDBJ databases">
        <authorList>
            <person name="Fracassetti M."/>
        </authorList>
    </citation>
    <scope>NUCLEOTIDE SEQUENCE [LARGE SCALE GENOMIC DNA]</scope>
</reference>
<proteinExistence type="predicted"/>
<feature type="domain" description="RING-type" evidence="4">
    <location>
        <begin position="100"/>
        <end position="142"/>
    </location>
</feature>
<keyword evidence="1" id="KW-0862">Zinc</keyword>
<evidence type="ECO:0000256" key="2">
    <source>
        <dbReference type="SAM" id="MobiDB-lite"/>
    </source>
</evidence>
<dbReference type="PROSITE" id="PS50089">
    <property type="entry name" value="ZF_RING_2"/>
    <property type="match status" value="1"/>
</dbReference>
<dbReference type="EMBL" id="OZ034820">
    <property type="protein sequence ID" value="CAL1401876.1"/>
    <property type="molecule type" value="Genomic_DNA"/>
</dbReference>
<dbReference type="AlphaFoldDB" id="A0AAV2FU51"/>
<feature type="compositionally biased region" description="Low complexity" evidence="2">
    <location>
        <begin position="1"/>
        <end position="10"/>
    </location>
</feature>
<keyword evidence="6" id="KW-1185">Reference proteome</keyword>
<feature type="transmembrane region" description="Helical" evidence="3">
    <location>
        <begin position="31"/>
        <end position="51"/>
    </location>
</feature>
<dbReference type="Pfam" id="PF13639">
    <property type="entry name" value="zf-RING_2"/>
    <property type="match status" value="1"/>
</dbReference>
<dbReference type="SMART" id="SM00184">
    <property type="entry name" value="RING"/>
    <property type="match status" value="1"/>
</dbReference>
<evidence type="ECO:0000313" key="5">
    <source>
        <dbReference type="EMBL" id="CAL1401876.1"/>
    </source>
</evidence>
<feature type="compositionally biased region" description="Pro residues" evidence="2">
    <location>
        <begin position="11"/>
        <end position="23"/>
    </location>
</feature>
<organism evidence="5 6">
    <name type="scientific">Linum trigynum</name>
    <dbReference type="NCBI Taxonomy" id="586398"/>
    <lineage>
        <taxon>Eukaryota</taxon>
        <taxon>Viridiplantae</taxon>
        <taxon>Streptophyta</taxon>
        <taxon>Embryophyta</taxon>
        <taxon>Tracheophyta</taxon>
        <taxon>Spermatophyta</taxon>
        <taxon>Magnoliopsida</taxon>
        <taxon>eudicotyledons</taxon>
        <taxon>Gunneridae</taxon>
        <taxon>Pentapetalae</taxon>
        <taxon>rosids</taxon>
        <taxon>fabids</taxon>
        <taxon>Malpighiales</taxon>
        <taxon>Linaceae</taxon>
        <taxon>Linum</taxon>
    </lineage>
</organism>
<dbReference type="PANTHER" id="PTHR45676">
    <property type="entry name" value="RING-H2 FINGER PROTEIN ATL51-RELATED"/>
    <property type="match status" value="1"/>
</dbReference>
<dbReference type="SUPFAM" id="SSF57850">
    <property type="entry name" value="RING/U-box"/>
    <property type="match status" value="1"/>
</dbReference>
<keyword evidence="3" id="KW-0812">Transmembrane</keyword>
<dbReference type="InterPro" id="IPR013083">
    <property type="entry name" value="Znf_RING/FYVE/PHD"/>
</dbReference>
<accession>A0AAV2FU51</accession>
<dbReference type="GO" id="GO:0008270">
    <property type="term" value="F:zinc ion binding"/>
    <property type="evidence" value="ECO:0007669"/>
    <property type="project" value="UniProtKB-KW"/>
</dbReference>
<gene>
    <name evidence="5" type="ORF">LTRI10_LOCUS41914</name>
</gene>
<keyword evidence="3" id="KW-1133">Transmembrane helix</keyword>
<evidence type="ECO:0000259" key="4">
    <source>
        <dbReference type="PROSITE" id="PS50089"/>
    </source>
</evidence>
<dbReference type="InterPro" id="IPR001841">
    <property type="entry name" value="Znf_RING"/>
</dbReference>
<keyword evidence="1" id="KW-0863">Zinc-finger</keyword>
<dbReference type="GO" id="GO:0016567">
    <property type="term" value="P:protein ubiquitination"/>
    <property type="evidence" value="ECO:0007669"/>
    <property type="project" value="TreeGrafter"/>
</dbReference>
<dbReference type="PANTHER" id="PTHR45676:SF159">
    <property type="entry name" value="RING-H2 FINGER PROTEIN ATL51"/>
    <property type="match status" value="1"/>
</dbReference>
<feature type="region of interest" description="Disordered" evidence="2">
    <location>
        <begin position="1"/>
        <end position="25"/>
    </location>
</feature>
<evidence type="ECO:0000313" key="6">
    <source>
        <dbReference type="Proteomes" id="UP001497516"/>
    </source>
</evidence>
<name>A0AAV2FU51_9ROSI</name>
<keyword evidence="3" id="KW-0472">Membrane</keyword>
<keyword evidence="1" id="KW-0479">Metal-binding</keyword>